<sequence>MRWHDGLMFLTSCNVHSKLQESSMSDLPLQENHLLSPVPRPLGPEVFELWFNNRANDDRDWLTPKGAVLYRLIWKRWLTSLSQHANIDGQAMSATAWHKATAVDVHNFINGSLRASKKQGTVSLITRRRYWSAINRIYQFALSQKWVNANPALGLLGEDMPPSEDPKGTILSNALWKAAFAAFPVGDDLIERRNRAILMVIFHLGLAPREIRQLTVKDVLIEGDEDPRKAIPNGKITALRVENETRGDHRVMHVPASVAKALGEWLSARKCYEPAQDHEVLFCSRKSPSMSMHALLYLVTKTIRTACQSSNLPSPARLGPQVVRNTVLVRWLNSDFTVEQVVKAAGLKNAKGLYHIRDLVHHEVRIAISKHVHEGIGLI</sequence>
<dbReference type="InterPro" id="IPR011010">
    <property type="entry name" value="DNA_brk_join_enz"/>
</dbReference>
<dbReference type="CDD" id="cd00397">
    <property type="entry name" value="DNA_BRE_C"/>
    <property type="match status" value="1"/>
</dbReference>
<reference evidence="3" key="1">
    <citation type="submission" date="2017-05" db="EMBL/GenBank/DDBJ databases">
        <title>Polyphasic characterization of four soil-derived phenanthrene-degrading Acidovorax strains and proposal of Acidovorax phenanthrenivorans sp. nov.</title>
        <authorList>
            <person name="Singleton D."/>
            <person name="Lee J."/>
            <person name="Dickey A.N."/>
            <person name="Stroud A."/>
            <person name="Scholl E.H."/>
            <person name="Wright F.A."/>
            <person name="Aitken M.D."/>
        </authorList>
    </citation>
    <scope>NUCLEOTIDE SEQUENCE</scope>
    <source>
        <strain evidence="3">P4</strain>
        <plasmid evidence="3">pACP4.2</plasmid>
    </source>
</reference>
<dbReference type="Gene3D" id="1.10.443.10">
    <property type="entry name" value="Intergrase catalytic core"/>
    <property type="match status" value="1"/>
</dbReference>
<gene>
    <name evidence="3" type="ORF">CBP36_20565</name>
</gene>
<feature type="domain" description="Tyr recombinase" evidence="2">
    <location>
        <begin position="191"/>
        <end position="349"/>
    </location>
</feature>
<dbReference type="GO" id="GO:0015074">
    <property type="term" value="P:DNA integration"/>
    <property type="evidence" value="ECO:0007669"/>
    <property type="project" value="InterPro"/>
</dbReference>
<dbReference type="Pfam" id="PF00589">
    <property type="entry name" value="Phage_integrase"/>
    <property type="match status" value="1"/>
</dbReference>
<protein>
    <recommendedName>
        <fullName evidence="2">Tyr recombinase domain-containing protein</fullName>
    </recommendedName>
</protein>
<proteinExistence type="predicted"/>
<name>A0A240UJS3_9BURK</name>
<dbReference type="EMBL" id="CP021368">
    <property type="protein sequence ID" value="ART61365.1"/>
    <property type="molecule type" value="Genomic_DNA"/>
</dbReference>
<dbReference type="GO" id="GO:0006310">
    <property type="term" value="P:DNA recombination"/>
    <property type="evidence" value="ECO:0007669"/>
    <property type="project" value="UniProtKB-KW"/>
</dbReference>
<dbReference type="KEGG" id="acip:CBP36_20565"/>
<evidence type="ECO:0000259" key="2">
    <source>
        <dbReference type="Pfam" id="PF00589"/>
    </source>
</evidence>
<dbReference type="AlphaFoldDB" id="A0A240UJS3"/>
<evidence type="ECO:0000313" key="3">
    <source>
        <dbReference type="EMBL" id="ART61365.1"/>
    </source>
</evidence>
<dbReference type="KEGG" id="acis:CBP35_20645"/>
<keyword evidence="3" id="KW-0614">Plasmid</keyword>
<dbReference type="Proteomes" id="UP000194440">
    <property type="component" value="Plasmid pACP4.2"/>
</dbReference>
<geneLocation type="plasmid" evidence="3 4">
    <name>pACP4.2</name>
</geneLocation>
<keyword evidence="4" id="KW-1185">Reference proteome</keyword>
<dbReference type="GO" id="GO:0003677">
    <property type="term" value="F:DNA binding"/>
    <property type="evidence" value="ECO:0007669"/>
    <property type="project" value="InterPro"/>
</dbReference>
<dbReference type="SUPFAM" id="SSF56349">
    <property type="entry name" value="DNA breaking-rejoining enzymes"/>
    <property type="match status" value="1"/>
</dbReference>
<dbReference type="InterPro" id="IPR013762">
    <property type="entry name" value="Integrase-like_cat_sf"/>
</dbReference>
<evidence type="ECO:0000256" key="1">
    <source>
        <dbReference type="ARBA" id="ARBA00023172"/>
    </source>
</evidence>
<evidence type="ECO:0000313" key="4">
    <source>
        <dbReference type="Proteomes" id="UP000194440"/>
    </source>
</evidence>
<keyword evidence="1" id="KW-0233">DNA recombination</keyword>
<dbReference type="InterPro" id="IPR002104">
    <property type="entry name" value="Integrase_catalytic"/>
</dbReference>
<organism evidence="3 4">
    <name type="scientific">Acidovorax carolinensis</name>
    <dbReference type="NCBI Taxonomy" id="553814"/>
    <lineage>
        <taxon>Bacteria</taxon>
        <taxon>Pseudomonadati</taxon>
        <taxon>Pseudomonadota</taxon>
        <taxon>Betaproteobacteria</taxon>
        <taxon>Burkholderiales</taxon>
        <taxon>Comamonadaceae</taxon>
        <taxon>Acidovorax</taxon>
    </lineage>
</organism>
<accession>A0A240UJS3</accession>